<evidence type="ECO:0000256" key="3">
    <source>
        <dbReference type="ARBA" id="ARBA00022842"/>
    </source>
</evidence>
<evidence type="ECO:0000256" key="1">
    <source>
        <dbReference type="ARBA" id="ARBA00001946"/>
    </source>
</evidence>
<sequence length="369" mass="41108">MPNHTLGSHDYVQTLKGQKLRFPDFDGLVQGWPQGINPNFEAVKEVHEERLKALLGPGKRLDILIHATKTAHLAATWWPTASFDALLFAADLAAWITNQAGLQMYIWDDELDSPELSDLHRDWVGGEQLRHKTIEYLGAALSETPRGEDDTARTDNVPVTLASFAPVAKVATSRMAPGPRRLFLHELVRSVEAAGVEQLSELSGLAPSLDEYMEIRMRTCAAAPISATIDIGIRFMNNVDLGDEIRAHPCVQQIHEEISCVIALTNDVFSLKRELKNPFYNNVIAVLYHQHHDLQTAVDKTYEMVKSSIERLLAAEARLLELFLGRREDLPAFFGGAKTMITGNITWSIQNERYGLGISKCDGTTEVVI</sequence>
<keyword evidence="6" id="KW-1185">Reference proteome</keyword>
<dbReference type="PANTHER" id="PTHR35201:SF4">
    <property type="entry name" value="BETA-PINACENE SYNTHASE-RELATED"/>
    <property type="match status" value="1"/>
</dbReference>
<evidence type="ECO:0000256" key="2">
    <source>
        <dbReference type="ARBA" id="ARBA00006333"/>
    </source>
</evidence>
<gene>
    <name evidence="5" type="ORF">PG997_008114</name>
</gene>
<dbReference type="SFLD" id="SFLDG01020">
    <property type="entry name" value="Terpene_Cyclase_Like_2"/>
    <property type="match status" value="1"/>
</dbReference>
<evidence type="ECO:0000313" key="5">
    <source>
        <dbReference type="EMBL" id="KAK8080296.1"/>
    </source>
</evidence>
<dbReference type="GeneID" id="92045489"/>
<keyword evidence="3 4" id="KW-0460">Magnesium</keyword>
<evidence type="ECO:0000256" key="4">
    <source>
        <dbReference type="RuleBase" id="RU366034"/>
    </source>
</evidence>
<accession>A0ABR1W9Z0</accession>
<comment type="caution">
    <text evidence="5">The sequence shown here is derived from an EMBL/GenBank/DDBJ whole genome shotgun (WGS) entry which is preliminary data.</text>
</comment>
<dbReference type="InterPro" id="IPR034686">
    <property type="entry name" value="Terpene_cyclase-like_2"/>
</dbReference>
<evidence type="ECO:0000313" key="6">
    <source>
        <dbReference type="Proteomes" id="UP001433268"/>
    </source>
</evidence>
<protein>
    <recommendedName>
        <fullName evidence="4">Terpene synthase</fullName>
        <ecNumber evidence="4">4.2.3.-</ecNumber>
    </recommendedName>
</protein>
<keyword evidence="4" id="KW-0479">Metal-binding</keyword>
<name>A0ABR1W9Z0_9PEZI</name>
<dbReference type="Gene3D" id="1.10.600.10">
    <property type="entry name" value="Farnesyl Diphosphate Synthase"/>
    <property type="match status" value="1"/>
</dbReference>
<dbReference type="InterPro" id="IPR008949">
    <property type="entry name" value="Isoprenoid_synthase_dom_sf"/>
</dbReference>
<dbReference type="Pfam" id="PF19086">
    <property type="entry name" value="Terpene_syn_C_2"/>
    <property type="match status" value="1"/>
</dbReference>
<dbReference type="SFLD" id="SFLDS00005">
    <property type="entry name" value="Isoprenoid_Synthase_Type_I"/>
    <property type="match status" value="1"/>
</dbReference>
<dbReference type="SUPFAM" id="SSF48576">
    <property type="entry name" value="Terpenoid synthases"/>
    <property type="match status" value="1"/>
</dbReference>
<keyword evidence="4" id="KW-0456">Lyase</keyword>
<comment type="similarity">
    <text evidence="2 4">Belongs to the terpene synthase family.</text>
</comment>
<organism evidence="5 6">
    <name type="scientific">Apiospora hydei</name>
    <dbReference type="NCBI Taxonomy" id="1337664"/>
    <lineage>
        <taxon>Eukaryota</taxon>
        <taxon>Fungi</taxon>
        <taxon>Dikarya</taxon>
        <taxon>Ascomycota</taxon>
        <taxon>Pezizomycotina</taxon>
        <taxon>Sordariomycetes</taxon>
        <taxon>Xylariomycetidae</taxon>
        <taxon>Amphisphaeriales</taxon>
        <taxon>Apiosporaceae</taxon>
        <taxon>Apiospora</taxon>
    </lineage>
</organism>
<proteinExistence type="inferred from homology"/>
<dbReference type="EMBL" id="JAQQWN010000006">
    <property type="protein sequence ID" value="KAK8080296.1"/>
    <property type="molecule type" value="Genomic_DNA"/>
</dbReference>
<dbReference type="Proteomes" id="UP001433268">
    <property type="component" value="Unassembled WGS sequence"/>
</dbReference>
<dbReference type="RefSeq" id="XP_066667771.1">
    <property type="nucleotide sequence ID" value="XM_066812429.1"/>
</dbReference>
<reference evidence="5 6" key="1">
    <citation type="submission" date="2023-01" db="EMBL/GenBank/DDBJ databases">
        <title>Analysis of 21 Apiospora genomes using comparative genomics revels a genus with tremendous synthesis potential of carbohydrate active enzymes and secondary metabolites.</title>
        <authorList>
            <person name="Sorensen T."/>
        </authorList>
    </citation>
    <scope>NUCLEOTIDE SEQUENCE [LARGE SCALE GENOMIC DNA]</scope>
    <source>
        <strain evidence="5 6">CBS 114990</strain>
    </source>
</reference>
<comment type="cofactor">
    <cofactor evidence="1 4">
        <name>Mg(2+)</name>
        <dbReference type="ChEBI" id="CHEBI:18420"/>
    </cofactor>
</comment>
<dbReference type="PANTHER" id="PTHR35201">
    <property type="entry name" value="TERPENE SYNTHASE"/>
    <property type="match status" value="1"/>
</dbReference>
<dbReference type="EC" id="4.2.3.-" evidence="4"/>